<dbReference type="KEGG" id="ppsu:NO713_02527"/>
<organism evidence="1 2">
    <name type="scientific">Planktothrix pseudagardhii</name>
    <dbReference type="NCBI Taxonomy" id="132604"/>
    <lineage>
        <taxon>Bacteria</taxon>
        <taxon>Bacillati</taxon>
        <taxon>Cyanobacteriota</taxon>
        <taxon>Cyanophyceae</taxon>
        <taxon>Oscillatoriophycideae</taxon>
        <taxon>Oscillatoriales</taxon>
        <taxon>Microcoleaceae</taxon>
        <taxon>Planktothrix</taxon>
    </lineage>
</organism>
<dbReference type="Proteomes" id="UP001153719">
    <property type="component" value="Chromosome"/>
</dbReference>
<keyword evidence="2" id="KW-1185">Reference proteome</keyword>
<dbReference type="EMBL" id="LR882967">
    <property type="protein sequence ID" value="CAD5950499.1"/>
    <property type="molecule type" value="Genomic_DNA"/>
</dbReference>
<evidence type="ECO:0000313" key="1">
    <source>
        <dbReference type="EMBL" id="CAD5950499.1"/>
    </source>
</evidence>
<protein>
    <submittedName>
        <fullName evidence="1">Uncharacterized protein</fullName>
    </submittedName>
</protein>
<sequence length="107" mass="11313">MMISDLSYFEKISENELILGGALLTVNASALVENGSTLAITDVEVTNKGKVTKATGTGTALAVGTNPLADVDVYYLGFDKVKVKVRSGVGENYAFETLKIKAIDLPN</sequence>
<dbReference type="RefSeq" id="WP_254173878.1">
    <property type="nucleotide sequence ID" value="NZ_LR882967.1"/>
</dbReference>
<proteinExistence type="predicted"/>
<gene>
    <name evidence="1" type="ORF">NO713_02527</name>
</gene>
<name>A0A9W4G779_9CYAN</name>
<reference evidence="1" key="1">
    <citation type="submission" date="2020-09" db="EMBL/GenBank/DDBJ databases">
        <authorList>
            <person name="Blom J."/>
        </authorList>
    </citation>
    <scope>NUCLEOTIDE SEQUENCE</scope>
    <source>
        <strain evidence="1">No.713</strain>
    </source>
</reference>
<accession>A0A9W4G779</accession>
<dbReference type="AlphaFoldDB" id="A0A9W4G779"/>
<evidence type="ECO:0000313" key="2">
    <source>
        <dbReference type="Proteomes" id="UP001153719"/>
    </source>
</evidence>